<dbReference type="AlphaFoldDB" id="A0A7Z0D9F0"/>
<keyword evidence="4 7" id="KW-0560">Oxidoreductase</keyword>
<protein>
    <submittedName>
        <fullName evidence="7">L-2-hydroxyglutarate oxidase</fullName>
        <ecNumber evidence="7">1.1.3.-</ecNumber>
    </submittedName>
</protein>
<dbReference type="SUPFAM" id="SSF51905">
    <property type="entry name" value="FAD/NAD(P)-binding domain"/>
    <property type="match status" value="1"/>
</dbReference>
<dbReference type="InterPro" id="IPR006076">
    <property type="entry name" value="FAD-dep_OxRdtase"/>
</dbReference>
<dbReference type="Proteomes" id="UP000527616">
    <property type="component" value="Unassembled WGS sequence"/>
</dbReference>
<evidence type="ECO:0000259" key="6">
    <source>
        <dbReference type="Pfam" id="PF01266"/>
    </source>
</evidence>
<feature type="domain" description="FAD dependent oxidoreductase" evidence="6">
    <location>
        <begin position="9"/>
        <end position="390"/>
    </location>
</feature>
<dbReference type="Gene3D" id="3.30.9.10">
    <property type="entry name" value="D-Amino Acid Oxidase, subunit A, domain 2"/>
    <property type="match status" value="1"/>
</dbReference>
<comment type="similarity">
    <text evidence="5">Belongs to the L2HGDH family.</text>
</comment>
<evidence type="ECO:0000256" key="5">
    <source>
        <dbReference type="ARBA" id="ARBA00037941"/>
    </source>
</evidence>
<reference evidence="7 8" key="1">
    <citation type="submission" date="2020-07" db="EMBL/GenBank/DDBJ databases">
        <title>Sequencing the genomes of 1000 actinobacteria strains.</title>
        <authorList>
            <person name="Klenk H.-P."/>
        </authorList>
    </citation>
    <scope>NUCLEOTIDE SEQUENCE [LARGE SCALE GENOMIC DNA]</scope>
    <source>
        <strain evidence="7 8">DSM 103164</strain>
    </source>
</reference>
<dbReference type="RefSeq" id="WP_179445096.1">
    <property type="nucleotide sequence ID" value="NZ_JACBZS010000001.1"/>
</dbReference>
<keyword evidence="2" id="KW-0285">Flavoprotein</keyword>
<proteinExistence type="inferred from homology"/>
<dbReference type="Gene3D" id="3.50.50.60">
    <property type="entry name" value="FAD/NAD(P)-binding domain"/>
    <property type="match status" value="1"/>
</dbReference>
<dbReference type="EC" id="1.1.3.-" evidence="7"/>
<evidence type="ECO:0000256" key="1">
    <source>
        <dbReference type="ARBA" id="ARBA00001974"/>
    </source>
</evidence>
<keyword evidence="3" id="KW-0274">FAD</keyword>
<dbReference type="PANTHER" id="PTHR43104:SF2">
    <property type="entry name" value="L-2-HYDROXYGLUTARATE DEHYDROGENASE, MITOCHONDRIAL"/>
    <property type="match status" value="1"/>
</dbReference>
<name>A0A7Z0D9F0_9ACTN</name>
<dbReference type="PANTHER" id="PTHR43104">
    <property type="entry name" value="L-2-HYDROXYGLUTARATE DEHYDROGENASE, MITOCHONDRIAL"/>
    <property type="match status" value="1"/>
</dbReference>
<evidence type="ECO:0000313" key="8">
    <source>
        <dbReference type="Proteomes" id="UP000527616"/>
    </source>
</evidence>
<comment type="cofactor">
    <cofactor evidence="1">
        <name>FAD</name>
        <dbReference type="ChEBI" id="CHEBI:57692"/>
    </cofactor>
</comment>
<evidence type="ECO:0000256" key="2">
    <source>
        <dbReference type="ARBA" id="ARBA00022630"/>
    </source>
</evidence>
<dbReference type="NCBIfam" id="NF008726">
    <property type="entry name" value="PRK11728.1"/>
    <property type="match status" value="1"/>
</dbReference>
<keyword evidence="8" id="KW-1185">Reference proteome</keyword>
<sequence>MAQPESSRIGIIGGGIVGLSTARALADRGHRVVLVEKEDGWARHQTGHNSGVIHSGLYYRPGSLKARFATEAAQTLPELCAELGVTARRTGKLVVATRPDELPRMRALAERGRANGVPVREITPGEAREREPHLVCVGALLVDSTGVADFAGLARAFAAELTARGATLRLGETVTGLLETDRGVMLQTTRGEIAVDHVINCSGLYSDRLLPDDERRRLRIVPFRGEYWTLRRPELVNGLVYPVPDPDLPFLGIHLTRGFDGHVHVGPNAVLALAREGYRRRDLAPRELADTLRFPGFWRLARRHLRYGIAETTRSLVPPAFLAGVRRMLPEVAPGDLVRSPAGVRAQLVLRDGTPSDDFVIISRPRITHVVNAPSPAATASVQIGRHLAGLVAGRA</sequence>
<evidence type="ECO:0000256" key="3">
    <source>
        <dbReference type="ARBA" id="ARBA00022827"/>
    </source>
</evidence>
<dbReference type="InterPro" id="IPR036188">
    <property type="entry name" value="FAD/NAD-bd_sf"/>
</dbReference>
<dbReference type="EMBL" id="JACBZS010000001">
    <property type="protein sequence ID" value="NYI71247.1"/>
    <property type="molecule type" value="Genomic_DNA"/>
</dbReference>
<evidence type="ECO:0000313" key="7">
    <source>
        <dbReference type="EMBL" id="NYI71247.1"/>
    </source>
</evidence>
<accession>A0A7Z0D9F0</accession>
<dbReference type="GO" id="GO:0047545">
    <property type="term" value="F:(S)-2-hydroxyglutarate dehydrogenase activity"/>
    <property type="evidence" value="ECO:0007669"/>
    <property type="project" value="TreeGrafter"/>
</dbReference>
<dbReference type="Pfam" id="PF01266">
    <property type="entry name" value="DAO"/>
    <property type="match status" value="1"/>
</dbReference>
<gene>
    <name evidence="7" type="ORF">GGQ54_001807</name>
</gene>
<organism evidence="7 8">
    <name type="scientific">Naumannella cuiyingiana</name>
    <dbReference type="NCBI Taxonomy" id="1347891"/>
    <lineage>
        <taxon>Bacteria</taxon>
        <taxon>Bacillati</taxon>
        <taxon>Actinomycetota</taxon>
        <taxon>Actinomycetes</taxon>
        <taxon>Propionibacteriales</taxon>
        <taxon>Propionibacteriaceae</taxon>
        <taxon>Naumannella</taxon>
    </lineage>
</organism>
<comment type="caution">
    <text evidence="7">The sequence shown here is derived from an EMBL/GenBank/DDBJ whole genome shotgun (WGS) entry which is preliminary data.</text>
</comment>
<evidence type="ECO:0000256" key="4">
    <source>
        <dbReference type="ARBA" id="ARBA00023002"/>
    </source>
</evidence>
<dbReference type="GO" id="GO:0005737">
    <property type="term" value="C:cytoplasm"/>
    <property type="evidence" value="ECO:0007669"/>
    <property type="project" value="TreeGrafter"/>
</dbReference>